<dbReference type="GO" id="GO:0016020">
    <property type="term" value="C:membrane"/>
    <property type="evidence" value="ECO:0007669"/>
    <property type="project" value="UniProtKB-SubCell"/>
</dbReference>
<keyword evidence="5" id="KW-0812">Transmembrane</keyword>
<keyword evidence="11" id="KW-0472">Membrane</keyword>
<comment type="subcellular location">
    <subcellularLocation>
        <location evidence="1">Membrane</location>
        <topology evidence="1">Multi-pass membrane protein</topology>
    </subcellularLocation>
</comment>
<evidence type="ECO:0000256" key="6">
    <source>
        <dbReference type="ARBA" id="ARBA00022723"/>
    </source>
</evidence>
<organism evidence="13 14">
    <name type="scientific">Ostreobium quekettii</name>
    <dbReference type="NCBI Taxonomy" id="121088"/>
    <lineage>
        <taxon>Eukaryota</taxon>
        <taxon>Viridiplantae</taxon>
        <taxon>Chlorophyta</taxon>
        <taxon>core chlorophytes</taxon>
        <taxon>Ulvophyceae</taxon>
        <taxon>TCBD clade</taxon>
        <taxon>Bryopsidales</taxon>
        <taxon>Ostreobineae</taxon>
        <taxon>Ostreobiaceae</taxon>
        <taxon>Ostreobium</taxon>
    </lineage>
</organism>
<comment type="pathway">
    <text evidence="2">Lipid metabolism.</text>
</comment>
<dbReference type="OrthoDB" id="260519at2759"/>
<evidence type="ECO:0000256" key="11">
    <source>
        <dbReference type="ARBA" id="ARBA00023136"/>
    </source>
</evidence>
<evidence type="ECO:0000256" key="9">
    <source>
        <dbReference type="ARBA" id="ARBA00023004"/>
    </source>
</evidence>
<evidence type="ECO:0000256" key="7">
    <source>
        <dbReference type="ARBA" id="ARBA00022989"/>
    </source>
</evidence>
<dbReference type="PANTHER" id="PTHR19353:SF30">
    <property type="entry name" value="DELTA 8-(E)-SPHINGOLIPID DESATURASE"/>
    <property type="match status" value="1"/>
</dbReference>
<evidence type="ECO:0000259" key="12">
    <source>
        <dbReference type="Pfam" id="PF00487"/>
    </source>
</evidence>
<comment type="caution">
    <text evidence="13">The sequence shown here is derived from an EMBL/GenBank/DDBJ whole genome shotgun (WGS) entry which is preliminary data.</text>
</comment>
<dbReference type="PANTHER" id="PTHR19353">
    <property type="entry name" value="FATTY ACID DESATURASE 2"/>
    <property type="match status" value="1"/>
</dbReference>
<gene>
    <name evidence="13" type="ORF">OSTQU699_LOCUS3920</name>
</gene>
<keyword evidence="9" id="KW-0408">Iron</keyword>
<dbReference type="Proteomes" id="UP000708148">
    <property type="component" value="Unassembled WGS sequence"/>
</dbReference>
<keyword evidence="14" id="KW-1185">Reference proteome</keyword>
<evidence type="ECO:0000256" key="2">
    <source>
        <dbReference type="ARBA" id="ARBA00005189"/>
    </source>
</evidence>
<sequence length="131" mass="15142">MCLLAQICISHFSRHTFQGLPRDDDWMCSQLASTMNWRCPAWMDWFHGGLQFQVEHHLFPRVPRHNLRKVQAMLEPVCVELGLDYYCPGFRMAVWDTFVGLKKVADEARNLANPKMSKTSRTVGLMAVIDS</sequence>
<dbReference type="GO" id="GO:0046872">
    <property type="term" value="F:metal ion binding"/>
    <property type="evidence" value="ECO:0007669"/>
    <property type="project" value="UniProtKB-KW"/>
</dbReference>
<evidence type="ECO:0000313" key="14">
    <source>
        <dbReference type="Proteomes" id="UP000708148"/>
    </source>
</evidence>
<evidence type="ECO:0000256" key="4">
    <source>
        <dbReference type="ARBA" id="ARBA00022617"/>
    </source>
</evidence>
<feature type="domain" description="Fatty acid desaturase" evidence="12">
    <location>
        <begin position="9"/>
        <end position="86"/>
    </location>
</feature>
<reference evidence="13" key="1">
    <citation type="submission" date="2020-12" db="EMBL/GenBank/DDBJ databases">
        <authorList>
            <person name="Iha C."/>
        </authorList>
    </citation>
    <scope>NUCLEOTIDE SEQUENCE</scope>
</reference>
<evidence type="ECO:0000256" key="5">
    <source>
        <dbReference type="ARBA" id="ARBA00022692"/>
    </source>
</evidence>
<comment type="similarity">
    <text evidence="3">Belongs to the fatty acid desaturase type 1 family.</text>
</comment>
<dbReference type="GO" id="GO:0006629">
    <property type="term" value="P:lipid metabolic process"/>
    <property type="evidence" value="ECO:0007669"/>
    <property type="project" value="UniProtKB-KW"/>
</dbReference>
<dbReference type="InterPro" id="IPR005804">
    <property type="entry name" value="FA_desaturase_dom"/>
</dbReference>
<accession>A0A8S1IXA0</accession>
<evidence type="ECO:0000256" key="8">
    <source>
        <dbReference type="ARBA" id="ARBA00023002"/>
    </source>
</evidence>
<dbReference type="InterPro" id="IPR012171">
    <property type="entry name" value="Fatty_acid_desaturase"/>
</dbReference>
<evidence type="ECO:0000313" key="13">
    <source>
        <dbReference type="EMBL" id="CAD7698559.1"/>
    </source>
</evidence>
<dbReference type="GO" id="GO:0016717">
    <property type="term" value="F:oxidoreductase activity, acting on paired donors, with oxidation of a pair of donors resulting in the reduction of molecular oxygen to two molecules of water"/>
    <property type="evidence" value="ECO:0007669"/>
    <property type="project" value="TreeGrafter"/>
</dbReference>
<dbReference type="AlphaFoldDB" id="A0A8S1IXA0"/>
<dbReference type="EMBL" id="CAJHUC010000850">
    <property type="protein sequence ID" value="CAD7698559.1"/>
    <property type="molecule type" value="Genomic_DNA"/>
</dbReference>
<protein>
    <recommendedName>
        <fullName evidence="12">Fatty acid desaturase domain-containing protein</fullName>
    </recommendedName>
</protein>
<name>A0A8S1IXA0_9CHLO</name>
<dbReference type="Pfam" id="PF00487">
    <property type="entry name" value="FA_desaturase"/>
    <property type="match status" value="1"/>
</dbReference>
<keyword evidence="10" id="KW-0443">Lipid metabolism</keyword>
<keyword evidence="8" id="KW-0560">Oxidoreductase</keyword>
<evidence type="ECO:0000256" key="1">
    <source>
        <dbReference type="ARBA" id="ARBA00004141"/>
    </source>
</evidence>
<evidence type="ECO:0000256" key="10">
    <source>
        <dbReference type="ARBA" id="ARBA00023098"/>
    </source>
</evidence>
<keyword evidence="7" id="KW-1133">Transmembrane helix</keyword>
<keyword evidence="6" id="KW-0479">Metal-binding</keyword>
<keyword evidence="4" id="KW-0349">Heme</keyword>
<proteinExistence type="inferred from homology"/>
<evidence type="ECO:0000256" key="3">
    <source>
        <dbReference type="ARBA" id="ARBA00009295"/>
    </source>
</evidence>